<gene>
    <name evidence="3" type="ORF">DFJ69_4266</name>
</gene>
<dbReference type="Proteomes" id="UP000256661">
    <property type="component" value="Unassembled WGS sequence"/>
</dbReference>
<comment type="caution">
    <text evidence="3">The sequence shown here is derived from an EMBL/GenBank/DDBJ whole genome shotgun (WGS) entry which is preliminary data.</text>
</comment>
<dbReference type="InterPro" id="IPR036291">
    <property type="entry name" value="NAD(P)-bd_dom_sf"/>
</dbReference>
<dbReference type="PANTHER" id="PTHR43245">
    <property type="entry name" value="BIFUNCTIONAL POLYMYXIN RESISTANCE PROTEIN ARNA"/>
    <property type="match status" value="1"/>
</dbReference>
<dbReference type="Gene3D" id="3.40.50.720">
    <property type="entry name" value="NAD(P)-binding Rossmann-like Domain"/>
    <property type="match status" value="1"/>
</dbReference>
<evidence type="ECO:0000313" key="4">
    <source>
        <dbReference type="Proteomes" id="UP000256661"/>
    </source>
</evidence>
<organism evidence="3 4">
    <name type="scientific">Thermomonospora umbrina</name>
    <dbReference type="NCBI Taxonomy" id="111806"/>
    <lineage>
        <taxon>Bacteria</taxon>
        <taxon>Bacillati</taxon>
        <taxon>Actinomycetota</taxon>
        <taxon>Actinomycetes</taxon>
        <taxon>Streptosporangiales</taxon>
        <taxon>Thermomonosporaceae</taxon>
        <taxon>Thermomonospora</taxon>
    </lineage>
</organism>
<dbReference type="EMBL" id="QTTT01000001">
    <property type="protein sequence ID" value="REE98770.1"/>
    <property type="molecule type" value="Genomic_DNA"/>
</dbReference>
<feature type="transmembrane region" description="Helical" evidence="1">
    <location>
        <begin position="344"/>
        <end position="363"/>
    </location>
</feature>
<dbReference type="PANTHER" id="PTHR43245:SF52">
    <property type="entry name" value="NAD-DEPENDENT EPIMERASE_DEHYDRATASE"/>
    <property type="match status" value="1"/>
</dbReference>
<keyword evidence="1" id="KW-1133">Transmembrane helix</keyword>
<dbReference type="SUPFAM" id="SSF51735">
    <property type="entry name" value="NAD(P)-binding Rossmann-fold domains"/>
    <property type="match status" value="1"/>
</dbReference>
<dbReference type="InterPro" id="IPR001509">
    <property type="entry name" value="Epimerase_deHydtase"/>
</dbReference>
<reference evidence="3 4" key="1">
    <citation type="submission" date="2018-08" db="EMBL/GenBank/DDBJ databases">
        <title>Sequencing the genomes of 1000 actinobacteria strains.</title>
        <authorList>
            <person name="Klenk H.-P."/>
        </authorList>
    </citation>
    <scope>NUCLEOTIDE SEQUENCE [LARGE SCALE GENOMIC DNA]</scope>
    <source>
        <strain evidence="3 4">DSM 43927</strain>
    </source>
</reference>
<evidence type="ECO:0000259" key="2">
    <source>
        <dbReference type="Pfam" id="PF01370"/>
    </source>
</evidence>
<keyword evidence="4" id="KW-1185">Reference proteome</keyword>
<name>A0A3D9SW82_9ACTN</name>
<feature type="domain" description="NAD-dependent epimerase/dehydratase" evidence="2">
    <location>
        <begin position="16"/>
        <end position="222"/>
    </location>
</feature>
<keyword evidence="1" id="KW-0812">Transmembrane</keyword>
<accession>A0A3D9SW82</accession>
<evidence type="ECO:0000313" key="3">
    <source>
        <dbReference type="EMBL" id="REE98770.1"/>
    </source>
</evidence>
<dbReference type="AlphaFoldDB" id="A0A3D9SW82"/>
<evidence type="ECO:0000256" key="1">
    <source>
        <dbReference type="SAM" id="Phobius"/>
    </source>
</evidence>
<protein>
    <submittedName>
        <fullName evidence="3">Nucleoside-diphosphate-sugar epimerase</fullName>
    </submittedName>
</protein>
<dbReference type="InterPro" id="IPR050177">
    <property type="entry name" value="Lipid_A_modif_metabolic_enz"/>
</dbReference>
<dbReference type="RefSeq" id="WP_245974494.1">
    <property type="nucleotide sequence ID" value="NZ_QTTT01000001.1"/>
</dbReference>
<proteinExistence type="predicted"/>
<dbReference type="Pfam" id="PF01370">
    <property type="entry name" value="Epimerase"/>
    <property type="match status" value="1"/>
</dbReference>
<sequence>MTTGKVRPRRSTAPVVAVTGAATGAGRLLARRLVESDEVRKVVAIDGHRGDVTGALWRVADVRDPLLSNRLADVDVLVHVDVDRSPETDPRERRTYNVRGAQTVVTACAAARVRHVVLVTSAMVYGAAPDNPVPLPEDAPVAGEASSSIVGDFLEMEEVAAHAPITHPGLAVTVVRPAALVGPGVDTVVTRHFEAPRLLAVKGRSPCWQFCHIEDLAAALEQVVVGQVGQVGGVVGQRTPTVVGVGCDGWLELEEVEEITGKRRFELPAALTFGTAQRLHRLGLTPAPATDLHYVAYPWVVDCVTLRAAGWKPVYDNASALRVLLEETAGRHAVVGRRVGGKEATMATAAGATVAVIGAAAAVRRARKRRRA</sequence>
<keyword evidence="1" id="KW-0472">Membrane</keyword>